<dbReference type="PROSITE" id="PS50893">
    <property type="entry name" value="ABC_TRANSPORTER_2"/>
    <property type="match status" value="1"/>
</dbReference>
<evidence type="ECO:0000256" key="2">
    <source>
        <dbReference type="ARBA" id="ARBA00022448"/>
    </source>
</evidence>
<gene>
    <name evidence="8" type="ORF">C7I84_08495</name>
</gene>
<keyword evidence="5 8" id="KW-0067">ATP-binding</keyword>
<accession>A0A2P7SJF0</accession>
<evidence type="ECO:0000259" key="7">
    <source>
        <dbReference type="PROSITE" id="PS50893"/>
    </source>
</evidence>
<dbReference type="InterPro" id="IPR027417">
    <property type="entry name" value="P-loop_NTPase"/>
</dbReference>
<feature type="domain" description="ABC transporter" evidence="7">
    <location>
        <begin position="4"/>
        <end position="234"/>
    </location>
</feature>
<keyword evidence="9" id="KW-1185">Reference proteome</keyword>
<evidence type="ECO:0000256" key="1">
    <source>
        <dbReference type="ARBA" id="ARBA00005417"/>
    </source>
</evidence>
<dbReference type="PANTHER" id="PTHR43875">
    <property type="entry name" value="MALTODEXTRIN IMPORT ATP-BINDING PROTEIN MSMX"/>
    <property type="match status" value="1"/>
</dbReference>
<name>A0A2P7SJF0_9HYPH</name>
<dbReference type="SUPFAM" id="SSF50331">
    <property type="entry name" value="MOP-like"/>
    <property type="match status" value="1"/>
</dbReference>
<dbReference type="Gene3D" id="2.40.50.100">
    <property type="match status" value="1"/>
</dbReference>
<evidence type="ECO:0000313" key="8">
    <source>
        <dbReference type="EMBL" id="PSJ62628.1"/>
    </source>
</evidence>
<dbReference type="CDD" id="cd03259">
    <property type="entry name" value="ABC_Carb_Solutes_like"/>
    <property type="match status" value="1"/>
</dbReference>
<comment type="caution">
    <text evidence="8">The sequence shown here is derived from an EMBL/GenBank/DDBJ whole genome shotgun (WGS) entry which is preliminary data.</text>
</comment>
<dbReference type="SMART" id="SM00382">
    <property type="entry name" value="AAA"/>
    <property type="match status" value="1"/>
</dbReference>
<dbReference type="Gene3D" id="2.40.50.140">
    <property type="entry name" value="Nucleic acid-binding proteins"/>
    <property type="match status" value="1"/>
</dbReference>
<dbReference type="InterPro" id="IPR015853">
    <property type="entry name" value="ABC_transpr_FbpC"/>
</dbReference>
<dbReference type="GO" id="GO:0016887">
    <property type="term" value="F:ATP hydrolysis activity"/>
    <property type="evidence" value="ECO:0007669"/>
    <property type="project" value="InterPro"/>
</dbReference>
<dbReference type="RefSeq" id="WP_106771729.1">
    <property type="nucleotide sequence ID" value="NZ_PXYK01000006.1"/>
</dbReference>
<evidence type="ECO:0000256" key="6">
    <source>
        <dbReference type="ARBA" id="ARBA00023136"/>
    </source>
</evidence>
<evidence type="ECO:0000256" key="3">
    <source>
        <dbReference type="ARBA" id="ARBA00022475"/>
    </source>
</evidence>
<dbReference type="InterPro" id="IPR047641">
    <property type="entry name" value="ABC_transpr_MalK/UgpC-like"/>
</dbReference>
<dbReference type="Proteomes" id="UP000241229">
    <property type="component" value="Unassembled WGS sequence"/>
</dbReference>
<dbReference type="InterPro" id="IPR013611">
    <property type="entry name" value="Transp-assoc_OB_typ2"/>
</dbReference>
<dbReference type="InterPro" id="IPR003593">
    <property type="entry name" value="AAA+_ATPase"/>
</dbReference>
<dbReference type="AlphaFoldDB" id="A0A2P7SJF0"/>
<dbReference type="InterPro" id="IPR017871">
    <property type="entry name" value="ABC_transporter-like_CS"/>
</dbReference>
<sequence length="359" mass="38389">MAAIEFDRVSKSFGQARVLDTFSLSVEEGSLTVLCGPPKSGKSVLFRLVVGLETPDGGTIRLSGRDITHEPASARNIGYVPQSFALYPHLTVFDNIGYPMRLAGAPREEIARRVDRTAAMLSIGHLLRKTPDKLSGGEKQRVAVARGLMKDASVFLFDDPLVGLDYKLRERLMDELKQLCETLKATFFYATSDSLEALTMAQTLVVVDDGRLVERAGTLKLYAEPGQVRSLELIGFPKANVIEGICRNGRIEAAGLSLPAPAGLADGPVKVGIRPEHVRLGRREGVGADARVAIVEHLGSEIVVYLDLNGHPVTAAYAAGHAAPPEIDSAVKIDIDPARAMIFDPNSGALIGRCAAGGV</sequence>
<dbReference type="InterPro" id="IPR012340">
    <property type="entry name" value="NA-bd_OB-fold"/>
</dbReference>
<evidence type="ECO:0000256" key="5">
    <source>
        <dbReference type="ARBA" id="ARBA00022840"/>
    </source>
</evidence>
<keyword evidence="2" id="KW-0813">Transport</keyword>
<dbReference type="GO" id="GO:0005524">
    <property type="term" value="F:ATP binding"/>
    <property type="evidence" value="ECO:0007669"/>
    <property type="project" value="UniProtKB-KW"/>
</dbReference>
<evidence type="ECO:0000313" key="9">
    <source>
        <dbReference type="Proteomes" id="UP000241229"/>
    </source>
</evidence>
<dbReference type="InterPro" id="IPR003439">
    <property type="entry name" value="ABC_transporter-like_ATP-bd"/>
</dbReference>
<dbReference type="GO" id="GO:0015408">
    <property type="term" value="F:ABC-type ferric iron transporter activity"/>
    <property type="evidence" value="ECO:0007669"/>
    <property type="project" value="InterPro"/>
</dbReference>
<proteinExistence type="inferred from homology"/>
<comment type="similarity">
    <text evidence="1">Belongs to the ABC transporter superfamily.</text>
</comment>
<dbReference type="EMBL" id="PXYK01000006">
    <property type="protein sequence ID" value="PSJ62628.1"/>
    <property type="molecule type" value="Genomic_DNA"/>
</dbReference>
<keyword evidence="4" id="KW-0547">Nucleotide-binding</keyword>
<dbReference type="Pfam" id="PF08402">
    <property type="entry name" value="TOBE_2"/>
    <property type="match status" value="1"/>
</dbReference>
<dbReference type="PROSITE" id="PS00211">
    <property type="entry name" value="ABC_TRANSPORTER_1"/>
    <property type="match status" value="1"/>
</dbReference>
<dbReference type="Gene3D" id="3.40.50.300">
    <property type="entry name" value="P-loop containing nucleotide triphosphate hydrolases"/>
    <property type="match status" value="1"/>
</dbReference>
<protein>
    <submittedName>
        <fullName evidence="8">ABC transporter ATP-binding protein</fullName>
    </submittedName>
</protein>
<dbReference type="Pfam" id="PF00005">
    <property type="entry name" value="ABC_tran"/>
    <property type="match status" value="1"/>
</dbReference>
<dbReference type="SUPFAM" id="SSF52540">
    <property type="entry name" value="P-loop containing nucleoside triphosphate hydrolases"/>
    <property type="match status" value="1"/>
</dbReference>
<keyword evidence="3" id="KW-1003">Cell membrane</keyword>
<reference evidence="8 9" key="1">
    <citation type="submission" date="2018-03" db="EMBL/GenBank/DDBJ databases">
        <title>The draft genome of Mesorhizobium sp. 6GN-30.</title>
        <authorList>
            <person name="Liu L."/>
            <person name="Li L."/>
            <person name="Wang T."/>
            <person name="Zhang X."/>
            <person name="Liang L."/>
        </authorList>
    </citation>
    <scope>NUCLEOTIDE SEQUENCE [LARGE SCALE GENOMIC DNA]</scope>
    <source>
        <strain evidence="8 9">6GN30</strain>
    </source>
</reference>
<dbReference type="GO" id="GO:0055052">
    <property type="term" value="C:ATP-binding cassette (ABC) transporter complex, substrate-binding subunit-containing"/>
    <property type="evidence" value="ECO:0007669"/>
    <property type="project" value="TreeGrafter"/>
</dbReference>
<dbReference type="PANTHER" id="PTHR43875:SF1">
    <property type="entry name" value="OSMOPROTECTIVE COMPOUNDS UPTAKE ATP-BINDING PROTEIN GGTA"/>
    <property type="match status" value="1"/>
</dbReference>
<organism evidence="8 9">
    <name type="scientific">Kumtagia ephedrae</name>
    <dbReference type="NCBI Taxonomy" id="2116701"/>
    <lineage>
        <taxon>Bacteria</taxon>
        <taxon>Pseudomonadati</taxon>
        <taxon>Pseudomonadota</taxon>
        <taxon>Alphaproteobacteria</taxon>
        <taxon>Hyphomicrobiales</taxon>
        <taxon>Phyllobacteriaceae</taxon>
        <taxon>Kumtagia</taxon>
    </lineage>
</organism>
<dbReference type="OrthoDB" id="7913008at2"/>
<keyword evidence="6" id="KW-0472">Membrane</keyword>
<dbReference type="InterPro" id="IPR008995">
    <property type="entry name" value="Mo/tungstate-bd_C_term_dom"/>
</dbReference>
<evidence type="ECO:0000256" key="4">
    <source>
        <dbReference type="ARBA" id="ARBA00022741"/>
    </source>
</evidence>